<accession>A0ABN8ZY82</accession>
<evidence type="ECO:0000313" key="2">
    <source>
        <dbReference type="Proteomes" id="UP001176941"/>
    </source>
</evidence>
<sequence length="128" mass="13540">MPSLDLTAKTSYQGLAVPRASSIPSKQTLASLSHCTPGLPNPPHLAPMAAPILEGALGCPGWASINQSALLGSADEEARREKRQEVEGAGTCSPWTGFAFHSCHPHPNSGSSPWQQYRVQSLALLAHF</sequence>
<name>A0ABN8ZY82_RANTA</name>
<gene>
    <name evidence="1" type="ORF">MRATA1EN1_LOCUS26928</name>
</gene>
<evidence type="ECO:0000313" key="1">
    <source>
        <dbReference type="EMBL" id="CAI9177966.1"/>
    </source>
</evidence>
<dbReference type="EMBL" id="OX459943">
    <property type="protein sequence ID" value="CAI9177966.1"/>
    <property type="molecule type" value="Genomic_DNA"/>
</dbReference>
<organism evidence="1 2">
    <name type="scientific">Rangifer tarandus platyrhynchus</name>
    <name type="common">Svalbard reindeer</name>
    <dbReference type="NCBI Taxonomy" id="3082113"/>
    <lineage>
        <taxon>Eukaryota</taxon>
        <taxon>Metazoa</taxon>
        <taxon>Chordata</taxon>
        <taxon>Craniata</taxon>
        <taxon>Vertebrata</taxon>
        <taxon>Euteleostomi</taxon>
        <taxon>Mammalia</taxon>
        <taxon>Eutheria</taxon>
        <taxon>Laurasiatheria</taxon>
        <taxon>Artiodactyla</taxon>
        <taxon>Ruminantia</taxon>
        <taxon>Pecora</taxon>
        <taxon>Cervidae</taxon>
        <taxon>Odocoileinae</taxon>
        <taxon>Rangifer</taxon>
    </lineage>
</organism>
<reference evidence="1" key="1">
    <citation type="submission" date="2023-04" db="EMBL/GenBank/DDBJ databases">
        <authorList>
            <consortium name="ELIXIR-Norway"/>
        </authorList>
    </citation>
    <scope>NUCLEOTIDE SEQUENCE [LARGE SCALE GENOMIC DNA]</scope>
</reference>
<proteinExistence type="predicted"/>
<dbReference type="Proteomes" id="UP001176941">
    <property type="component" value="Chromosome 7"/>
</dbReference>
<keyword evidence="2" id="KW-1185">Reference proteome</keyword>
<protein>
    <submittedName>
        <fullName evidence="1">Uncharacterized protein</fullName>
    </submittedName>
</protein>